<dbReference type="SMART" id="SM00471">
    <property type="entry name" value="HDc"/>
    <property type="match status" value="1"/>
</dbReference>
<feature type="domain" description="HD-GYP" evidence="1">
    <location>
        <begin position="305"/>
        <end position="500"/>
    </location>
</feature>
<accession>A0A7W9X226</accession>
<dbReference type="SUPFAM" id="SSF55781">
    <property type="entry name" value="GAF domain-like"/>
    <property type="match status" value="1"/>
</dbReference>
<reference evidence="2 3" key="1">
    <citation type="submission" date="2020-08" db="EMBL/GenBank/DDBJ databases">
        <title>The Agave Microbiome: Exploring the role of microbial communities in plant adaptations to desert environments.</title>
        <authorList>
            <person name="Partida-Martinez L.P."/>
        </authorList>
    </citation>
    <scope>NUCLEOTIDE SEQUENCE [LARGE SCALE GENOMIC DNA]</scope>
    <source>
        <strain evidence="2 3">AT3.2</strain>
    </source>
</reference>
<dbReference type="InterPro" id="IPR003607">
    <property type="entry name" value="HD/PDEase_dom"/>
</dbReference>
<organism evidence="2 3">
    <name type="scientific">Massilia aurea</name>
    <dbReference type="NCBI Taxonomy" id="373040"/>
    <lineage>
        <taxon>Bacteria</taxon>
        <taxon>Pseudomonadati</taxon>
        <taxon>Pseudomonadota</taxon>
        <taxon>Betaproteobacteria</taxon>
        <taxon>Burkholderiales</taxon>
        <taxon>Oxalobacteraceae</taxon>
        <taxon>Telluria group</taxon>
        <taxon>Massilia</taxon>
    </lineage>
</organism>
<sequence>MSLDLLPTLDYTRHERWLRRSTGSDYSLAVCDAAGAPCWSAPGDSTLASWITALNAGGFAWPSTGDGMQRHDAGDATLLYTPIIAKSGLIGYLAVRADTAATAATDVPFAWDALAEALEDIASTIADDCRTQGELDAMADELSDRYEELHLVYAIDRQVQDMTTGEDLFGELLESWASHMDADVAAFIKPGENLCVSATNLSAPIHNLDLVLVEMRGDLYRFSHSSRQPIVMNEPDDPRRAYIFTDMPFKILCCPVFQDKSVVAILVLLNHANKEDFSNSDRKLGEVLANHLSSLSRMHSMLAETSKFNQQMAAALIEAVEAKDPYTRGHSERVHHIAMEIGRALRLPPRELDNLFWGSLLHDVGKIGIPDAVLCKPGRLTRDEFTFIMVHPERSYEILRHIDRLKGAVPGARHHQEKYDGTGYPHGLAGNDIPYNARIIAVADTYDSITSSRAYRAGRSHEVAMAEIARCAGTQLDPGVVAMFETVCRAEPGWIAEFRIARDPVPAPAPVQVAVTA</sequence>
<dbReference type="SUPFAM" id="SSF109604">
    <property type="entry name" value="HD-domain/PDEase-like"/>
    <property type="match status" value="1"/>
</dbReference>
<name>A0A7W9X226_9BURK</name>
<dbReference type="PANTHER" id="PTHR43155">
    <property type="entry name" value="CYCLIC DI-GMP PHOSPHODIESTERASE PA4108-RELATED"/>
    <property type="match status" value="1"/>
</dbReference>
<dbReference type="EMBL" id="JACHBX010000003">
    <property type="protein sequence ID" value="MBB6135046.1"/>
    <property type="molecule type" value="Genomic_DNA"/>
</dbReference>
<proteinExistence type="predicted"/>
<dbReference type="InterPro" id="IPR003018">
    <property type="entry name" value="GAF"/>
</dbReference>
<keyword evidence="3" id="KW-1185">Reference proteome</keyword>
<dbReference type="Gene3D" id="3.30.450.40">
    <property type="match status" value="1"/>
</dbReference>
<protein>
    <recommendedName>
        <fullName evidence="1">HD-GYP domain-containing protein</fullName>
    </recommendedName>
</protein>
<evidence type="ECO:0000259" key="1">
    <source>
        <dbReference type="PROSITE" id="PS51832"/>
    </source>
</evidence>
<evidence type="ECO:0000313" key="3">
    <source>
        <dbReference type="Proteomes" id="UP000540787"/>
    </source>
</evidence>
<dbReference type="Pfam" id="PF13487">
    <property type="entry name" value="HD_5"/>
    <property type="match status" value="1"/>
</dbReference>
<dbReference type="InterPro" id="IPR037522">
    <property type="entry name" value="HD_GYP_dom"/>
</dbReference>
<gene>
    <name evidence="2" type="ORF">HD842_003204</name>
</gene>
<dbReference type="Gene3D" id="1.10.3210.10">
    <property type="entry name" value="Hypothetical protein af1432"/>
    <property type="match status" value="1"/>
</dbReference>
<evidence type="ECO:0000313" key="2">
    <source>
        <dbReference type="EMBL" id="MBB6135046.1"/>
    </source>
</evidence>
<dbReference type="GO" id="GO:0008081">
    <property type="term" value="F:phosphoric diester hydrolase activity"/>
    <property type="evidence" value="ECO:0007669"/>
    <property type="project" value="UniProtKB-ARBA"/>
</dbReference>
<dbReference type="CDD" id="cd00077">
    <property type="entry name" value="HDc"/>
    <property type="match status" value="1"/>
</dbReference>
<comment type="caution">
    <text evidence="2">The sequence shown here is derived from an EMBL/GenBank/DDBJ whole genome shotgun (WGS) entry which is preliminary data.</text>
</comment>
<dbReference type="RefSeq" id="WP_183555696.1">
    <property type="nucleotide sequence ID" value="NZ_JACHBX010000003.1"/>
</dbReference>
<dbReference type="Proteomes" id="UP000540787">
    <property type="component" value="Unassembled WGS sequence"/>
</dbReference>
<dbReference type="Pfam" id="PF01590">
    <property type="entry name" value="GAF"/>
    <property type="match status" value="1"/>
</dbReference>
<dbReference type="InterPro" id="IPR029016">
    <property type="entry name" value="GAF-like_dom_sf"/>
</dbReference>
<dbReference type="PROSITE" id="PS51832">
    <property type="entry name" value="HD_GYP"/>
    <property type="match status" value="1"/>
</dbReference>
<dbReference type="AlphaFoldDB" id="A0A7W9X226"/>